<evidence type="ECO:0000313" key="1">
    <source>
        <dbReference type="EMBL" id="GAD83340.1"/>
    </source>
</evidence>
<keyword evidence="2" id="KW-1185">Reference proteome</keyword>
<evidence type="ECO:0008006" key="3">
    <source>
        <dbReference type="Google" id="ProtNLM"/>
    </source>
</evidence>
<evidence type="ECO:0000313" key="2">
    <source>
        <dbReference type="Proteomes" id="UP000017048"/>
    </source>
</evidence>
<name>U5E7Q4_NOCAS</name>
<protein>
    <recommendedName>
        <fullName evidence="3">DUF2752 domain-containing protein</fullName>
    </recommendedName>
</protein>
<dbReference type="Pfam" id="PF10825">
    <property type="entry name" value="DUF2752"/>
    <property type="match status" value="1"/>
</dbReference>
<organism evidence="1 2">
    <name type="scientific">Nocardia asteroides NBRC 15531</name>
    <dbReference type="NCBI Taxonomy" id="1110697"/>
    <lineage>
        <taxon>Bacteria</taxon>
        <taxon>Bacillati</taxon>
        <taxon>Actinomycetota</taxon>
        <taxon>Actinomycetes</taxon>
        <taxon>Mycobacteriales</taxon>
        <taxon>Nocardiaceae</taxon>
        <taxon>Nocardia</taxon>
    </lineage>
</organism>
<comment type="caution">
    <text evidence="1">The sequence shown here is derived from an EMBL/GenBank/DDBJ whole genome shotgun (WGS) entry which is preliminary data.</text>
</comment>
<sequence>MALAVVGVPSTDLHGPLHRIGIMDPACGGTRSVFLFLHGDLTRALHYNPAGPIVVLAAALIVLRTGAGWLTGAGSPWQCRAVRHYWSRPSDCWCWNSTSRPMPTC</sequence>
<dbReference type="EMBL" id="BAFO02000019">
    <property type="protein sequence ID" value="GAD83340.1"/>
    <property type="molecule type" value="Genomic_DNA"/>
</dbReference>
<dbReference type="InterPro" id="IPR021215">
    <property type="entry name" value="DUF2752"/>
</dbReference>
<dbReference type="AlphaFoldDB" id="U5E7Q4"/>
<reference evidence="1 2" key="1">
    <citation type="journal article" date="2014" name="BMC Genomics">
        <title>Genome based analysis of type-I polyketide synthase and nonribosomal peptide synthetase gene clusters in seven strains of five representative Nocardia species.</title>
        <authorList>
            <person name="Komaki H."/>
            <person name="Ichikawa N."/>
            <person name="Hosoyama A."/>
            <person name="Takahashi-Nakaguchi A."/>
            <person name="Matsuzawa T."/>
            <person name="Suzuki K."/>
            <person name="Fujita N."/>
            <person name="Gonoi T."/>
        </authorList>
    </citation>
    <scope>NUCLEOTIDE SEQUENCE [LARGE SCALE GENOMIC DNA]</scope>
    <source>
        <strain evidence="1 2">NBRC 15531</strain>
    </source>
</reference>
<dbReference type="eggNOG" id="ENOG5031XS0">
    <property type="taxonomic scope" value="Bacteria"/>
</dbReference>
<gene>
    <name evidence="1" type="ORF">NCAST_19_00420</name>
</gene>
<accession>U5E7Q4</accession>
<proteinExistence type="predicted"/>
<dbReference type="Proteomes" id="UP000017048">
    <property type="component" value="Unassembled WGS sequence"/>
</dbReference>